<feature type="domain" description="Chromo" evidence="4">
    <location>
        <begin position="31"/>
        <end position="71"/>
    </location>
</feature>
<organism evidence="5 6">
    <name type="scientific">Aphis craccivora</name>
    <name type="common">Cowpea aphid</name>
    <dbReference type="NCBI Taxonomy" id="307492"/>
    <lineage>
        <taxon>Eukaryota</taxon>
        <taxon>Metazoa</taxon>
        <taxon>Ecdysozoa</taxon>
        <taxon>Arthropoda</taxon>
        <taxon>Hexapoda</taxon>
        <taxon>Insecta</taxon>
        <taxon>Pterygota</taxon>
        <taxon>Neoptera</taxon>
        <taxon>Paraneoptera</taxon>
        <taxon>Hemiptera</taxon>
        <taxon>Sternorrhyncha</taxon>
        <taxon>Aphidomorpha</taxon>
        <taxon>Aphidoidea</taxon>
        <taxon>Aphididae</taxon>
        <taxon>Aphidini</taxon>
        <taxon>Aphis</taxon>
        <taxon>Aphis</taxon>
    </lineage>
</organism>
<evidence type="ECO:0000256" key="1">
    <source>
        <dbReference type="ARBA" id="ARBA00004123"/>
    </source>
</evidence>
<dbReference type="Pfam" id="PF01393">
    <property type="entry name" value="Chromo_shadow"/>
    <property type="match status" value="1"/>
</dbReference>
<dbReference type="GO" id="GO:0005694">
    <property type="term" value="C:chromosome"/>
    <property type="evidence" value="ECO:0007669"/>
    <property type="project" value="UniProtKB-ARBA"/>
</dbReference>
<feature type="compositionally biased region" description="Basic residues" evidence="3">
    <location>
        <begin position="1"/>
        <end position="10"/>
    </location>
</feature>
<reference evidence="5 6" key="1">
    <citation type="submission" date="2019-08" db="EMBL/GenBank/DDBJ databases">
        <title>Whole genome of Aphis craccivora.</title>
        <authorList>
            <person name="Voronova N.V."/>
            <person name="Shulinski R.S."/>
            <person name="Bandarenka Y.V."/>
            <person name="Zhorov D.G."/>
            <person name="Warner D."/>
        </authorList>
    </citation>
    <scope>NUCLEOTIDE SEQUENCE [LARGE SCALE GENOMIC DNA]</scope>
    <source>
        <strain evidence="5">180601</strain>
        <tissue evidence="5">Whole Body</tissue>
    </source>
</reference>
<evidence type="ECO:0000256" key="2">
    <source>
        <dbReference type="ARBA" id="ARBA00023242"/>
    </source>
</evidence>
<name>A0A6G0Y7J3_APHCR</name>
<dbReference type="AlphaFoldDB" id="A0A6G0Y7J3"/>
<protein>
    <submittedName>
        <fullName evidence="5">Chromobox protein 1-like</fullName>
    </submittedName>
</protein>
<evidence type="ECO:0000256" key="3">
    <source>
        <dbReference type="SAM" id="MobiDB-lite"/>
    </source>
</evidence>
<dbReference type="EMBL" id="VUJU01005622">
    <property type="protein sequence ID" value="KAF0750727.1"/>
    <property type="molecule type" value="Genomic_DNA"/>
</dbReference>
<dbReference type="InterPro" id="IPR008251">
    <property type="entry name" value="Chromo_shadow_dom"/>
</dbReference>
<dbReference type="InterPro" id="IPR000953">
    <property type="entry name" value="Chromo/chromo_shadow_dom"/>
</dbReference>
<gene>
    <name evidence="5" type="ORF">FWK35_00034302</name>
</gene>
<dbReference type="CDD" id="cd00034">
    <property type="entry name" value="CSD"/>
    <property type="match status" value="1"/>
</dbReference>
<dbReference type="InterPro" id="IPR016197">
    <property type="entry name" value="Chromo-like_dom_sf"/>
</dbReference>
<keyword evidence="6" id="KW-1185">Reference proteome</keyword>
<sequence>MFKKNKKTYTPKKSEKSEKNDVDENGAAAEMVPEKILGATDASGQLKFLKKWRGIEKGELIVANEVYVANF</sequence>
<feature type="compositionally biased region" description="Basic and acidic residues" evidence="3">
    <location>
        <begin position="12"/>
        <end position="22"/>
    </location>
</feature>
<keyword evidence="2" id="KW-0539">Nucleus</keyword>
<comment type="subcellular location">
    <subcellularLocation>
        <location evidence="1">Nucleus</location>
    </subcellularLocation>
</comment>
<comment type="caution">
    <text evidence="5">The sequence shown here is derived from an EMBL/GenBank/DDBJ whole genome shotgun (WGS) entry which is preliminary data.</text>
</comment>
<dbReference type="Gene3D" id="2.40.50.40">
    <property type="match status" value="1"/>
</dbReference>
<feature type="region of interest" description="Disordered" evidence="3">
    <location>
        <begin position="1"/>
        <end position="27"/>
    </location>
</feature>
<dbReference type="GO" id="GO:0005634">
    <property type="term" value="C:nucleus"/>
    <property type="evidence" value="ECO:0007669"/>
    <property type="project" value="UniProtKB-SubCell"/>
</dbReference>
<dbReference type="OrthoDB" id="273092at2759"/>
<evidence type="ECO:0000313" key="6">
    <source>
        <dbReference type="Proteomes" id="UP000478052"/>
    </source>
</evidence>
<dbReference type="SUPFAM" id="SSF54160">
    <property type="entry name" value="Chromo domain-like"/>
    <property type="match status" value="1"/>
</dbReference>
<dbReference type="Proteomes" id="UP000478052">
    <property type="component" value="Unassembled WGS sequence"/>
</dbReference>
<dbReference type="PROSITE" id="PS50013">
    <property type="entry name" value="CHROMO_2"/>
    <property type="match status" value="1"/>
</dbReference>
<evidence type="ECO:0000313" key="5">
    <source>
        <dbReference type="EMBL" id="KAF0750727.1"/>
    </source>
</evidence>
<accession>A0A6G0Y7J3</accession>
<proteinExistence type="predicted"/>
<evidence type="ECO:0000259" key="4">
    <source>
        <dbReference type="PROSITE" id="PS50013"/>
    </source>
</evidence>